<proteinExistence type="predicted"/>
<dbReference type="PANTHER" id="PTHR43649:SF16">
    <property type="entry name" value="SUGAR-BINDING LIPOPROTEIN"/>
    <property type="match status" value="1"/>
</dbReference>
<feature type="signal peptide" evidence="2">
    <location>
        <begin position="1"/>
        <end position="23"/>
    </location>
</feature>
<protein>
    <submittedName>
        <fullName evidence="3">ABC-type glycerol-3-phosphate transport system substrate-binding protein</fullName>
    </submittedName>
</protein>
<feature type="region of interest" description="Disordered" evidence="1">
    <location>
        <begin position="434"/>
        <end position="456"/>
    </location>
</feature>
<evidence type="ECO:0000313" key="4">
    <source>
        <dbReference type="Proteomes" id="UP000567795"/>
    </source>
</evidence>
<reference evidence="3 4" key="1">
    <citation type="submission" date="2020-07" db="EMBL/GenBank/DDBJ databases">
        <title>Sequencing the genomes of 1000 actinobacteria strains.</title>
        <authorList>
            <person name="Klenk H.-P."/>
        </authorList>
    </citation>
    <scope>NUCLEOTIDE SEQUENCE [LARGE SCALE GENOMIC DNA]</scope>
    <source>
        <strain evidence="3 4">DSM 42178</strain>
    </source>
</reference>
<feature type="chain" id="PRO_5039036165" evidence="2">
    <location>
        <begin position="24"/>
        <end position="456"/>
    </location>
</feature>
<name>A0A852ZQZ6_9ACTN</name>
<dbReference type="SUPFAM" id="SSF53850">
    <property type="entry name" value="Periplasmic binding protein-like II"/>
    <property type="match status" value="1"/>
</dbReference>
<gene>
    <name evidence="3" type="ORF">FHU37_000860</name>
</gene>
<dbReference type="Pfam" id="PF01547">
    <property type="entry name" value="SBP_bac_1"/>
    <property type="match status" value="1"/>
</dbReference>
<dbReference type="InterPro" id="IPR006059">
    <property type="entry name" value="SBP"/>
</dbReference>
<dbReference type="Proteomes" id="UP000567795">
    <property type="component" value="Unassembled WGS sequence"/>
</dbReference>
<dbReference type="InterPro" id="IPR050490">
    <property type="entry name" value="Bact_solute-bd_prot1"/>
</dbReference>
<keyword evidence="4" id="KW-1185">Reference proteome</keyword>
<comment type="caution">
    <text evidence="3">The sequence shown here is derived from an EMBL/GenBank/DDBJ whole genome shotgun (WGS) entry which is preliminary data.</text>
</comment>
<accession>A0A852ZQZ6</accession>
<evidence type="ECO:0000313" key="3">
    <source>
        <dbReference type="EMBL" id="NYI03917.1"/>
    </source>
</evidence>
<organism evidence="3 4">
    <name type="scientific">Allostreptomyces psammosilenae</name>
    <dbReference type="NCBI Taxonomy" id="1892865"/>
    <lineage>
        <taxon>Bacteria</taxon>
        <taxon>Bacillati</taxon>
        <taxon>Actinomycetota</taxon>
        <taxon>Actinomycetes</taxon>
        <taxon>Kitasatosporales</taxon>
        <taxon>Streptomycetaceae</taxon>
        <taxon>Allostreptomyces</taxon>
    </lineage>
</organism>
<dbReference type="PROSITE" id="PS51257">
    <property type="entry name" value="PROKAR_LIPOPROTEIN"/>
    <property type="match status" value="1"/>
</dbReference>
<dbReference type="RefSeq" id="WP_179812896.1">
    <property type="nucleotide sequence ID" value="NZ_JACBZD010000001.1"/>
</dbReference>
<evidence type="ECO:0000256" key="2">
    <source>
        <dbReference type="SAM" id="SignalP"/>
    </source>
</evidence>
<dbReference type="AlphaFoldDB" id="A0A852ZQZ6"/>
<dbReference type="PANTHER" id="PTHR43649">
    <property type="entry name" value="ARABINOSE-BINDING PROTEIN-RELATED"/>
    <property type="match status" value="1"/>
</dbReference>
<sequence length="456" mass="48486">MRRRLRGLLVGFLSATLATTAVTGCSSAPGGAPGDVTITVAGLPPATQPNVRRQFLEQVAAFEEANPGIDVQPTETEWEARTFAARLAGGRLETVLRVPLTEPARMFARGQIADITAEAAALPHADAFDRRALAPVTDPSGRLFGLPVSEYALGLVYNRELFARAGLDPERPPATWEEVRRAAAAVWEATGVAGFAMPTTNNTGGWVLTAMTYTHGGRMEQEVDGATVATFDTEPARAALDLLRAMRWEDASMGTQHLRNAADIGKDFAAGRVAMMVATPSFYVEHVTQYGGDPAAYGMAALPSAGTPATLLGGDVAVVSPTATAEERAAAVAWIDFYYLKRKYDPAFAETVAASLAADDVPVGFPTVPLYGPEVTEPARQAELRHANVPVENFRPFETGLAEQEFVTEPPVAAQEAYAALDAAVQAVLTRQDADPAAELRRAQEKAAPALARDQR</sequence>
<evidence type="ECO:0000256" key="1">
    <source>
        <dbReference type="SAM" id="MobiDB-lite"/>
    </source>
</evidence>
<feature type="compositionally biased region" description="Basic and acidic residues" evidence="1">
    <location>
        <begin position="434"/>
        <end position="445"/>
    </location>
</feature>
<dbReference type="Gene3D" id="3.40.190.10">
    <property type="entry name" value="Periplasmic binding protein-like II"/>
    <property type="match status" value="1"/>
</dbReference>
<keyword evidence="2" id="KW-0732">Signal</keyword>
<dbReference type="EMBL" id="JACBZD010000001">
    <property type="protein sequence ID" value="NYI03917.1"/>
    <property type="molecule type" value="Genomic_DNA"/>
</dbReference>